<dbReference type="AlphaFoldDB" id="A0AAV5GGM6"/>
<accession>A0AAV5GGM6</accession>
<dbReference type="PANTHER" id="PTHR23063">
    <property type="entry name" value="PHOSPHOLIPID ACYLTRANSFERASE"/>
    <property type="match status" value="1"/>
</dbReference>
<dbReference type="Proteomes" id="UP001342314">
    <property type="component" value="Unassembled WGS sequence"/>
</dbReference>
<evidence type="ECO:0000256" key="6">
    <source>
        <dbReference type="ARBA" id="ARBA00023315"/>
    </source>
</evidence>
<keyword evidence="9" id="KW-1185">Reference proteome</keyword>
<comment type="caution">
    <text evidence="8">The sequence shown here is derived from an EMBL/GenBank/DDBJ whole genome shotgun (WGS) entry which is preliminary data.</text>
</comment>
<dbReference type="EMBL" id="BQKY01000009">
    <property type="protein sequence ID" value="GJN91716.1"/>
    <property type="molecule type" value="Genomic_DNA"/>
</dbReference>
<reference evidence="8 9" key="1">
    <citation type="submission" date="2021-12" db="EMBL/GenBank/DDBJ databases">
        <title>High titer production of polyol ester of fatty acids by Rhodotorula paludigena BS15 towards product separation-free biomass refinery.</title>
        <authorList>
            <person name="Mano J."/>
            <person name="Ono H."/>
            <person name="Tanaka T."/>
            <person name="Naito K."/>
            <person name="Sushida H."/>
            <person name="Ike M."/>
            <person name="Tokuyasu K."/>
            <person name="Kitaoka M."/>
        </authorList>
    </citation>
    <scope>NUCLEOTIDE SEQUENCE [LARGE SCALE GENOMIC DNA]</scope>
    <source>
        <strain evidence="8 9">BS15</strain>
    </source>
</reference>
<feature type="transmembrane region" description="Helical" evidence="7">
    <location>
        <begin position="87"/>
        <end position="107"/>
    </location>
</feature>
<organism evidence="8 9">
    <name type="scientific">Rhodotorula paludigena</name>
    <dbReference type="NCBI Taxonomy" id="86838"/>
    <lineage>
        <taxon>Eukaryota</taxon>
        <taxon>Fungi</taxon>
        <taxon>Dikarya</taxon>
        <taxon>Basidiomycota</taxon>
        <taxon>Pucciniomycotina</taxon>
        <taxon>Microbotryomycetes</taxon>
        <taxon>Sporidiobolales</taxon>
        <taxon>Sporidiobolaceae</taxon>
        <taxon>Rhodotorula</taxon>
    </lineage>
</organism>
<proteinExistence type="predicted"/>
<evidence type="ECO:0000313" key="9">
    <source>
        <dbReference type="Proteomes" id="UP001342314"/>
    </source>
</evidence>
<keyword evidence="1" id="KW-0808">Transferase</keyword>
<evidence type="ECO:0000256" key="2">
    <source>
        <dbReference type="ARBA" id="ARBA00022692"/>
    </source>
</evidence>
<keyword evidence="4" id="KW-0443">Lipid metabolism</keyword>
<feature type="transmembrane region" description="Helical" evidence="7">
    <location>
        <begin position="54"/>
        <end position="75"/>
    </location>
</feature>
<dbReference type="GO" id="GO:0006629">
    <property type="term" value="P:lipid metabolic process"/>
    <property type="evidence" value="ECO:0007669"/>
    <property type="project" value="UniProtKB-KW"/>
</dbReference>
<name>A0AAV5GGM6_9BASI</name>
<keyword evidence="2 7" id="KW-0812">Transmembrane</keyword>
<evidence type="ECO:0000256" key="4">
    <source>
        <dbReference type="ARBA" id="ARBA00023098"/>
    </source>
</evidence>
<keyword evidence="3 7" id="KW-1133">Transmembrane helix</keyword>
<gene>
    <name evidence="8" type="ORF">Rhopal_004739-T1</name>
</gene>
<evidence type="ECO:0000313" key="8">
    <source>
        <dbReference type="EMBL" id="GJN91716.1"/>
    </source>
</evidence>
<keyword evidence="6" id="KW-0012">Acyltransferase</keyword>
<evidence type="ECO:0000256" key="7">
    <source>
        <dbReference type="SAM" id="Phobius"/>
    </source>
</evidence>
<evidence type="ECO:0000256" key="3">
    <source>
        <dbReference type="ARBA" id="ARBA00022989"/>
    </source>
</evidence>
<evidence type="ECO:0000256" key="5">
    <source>
        <dbReference type="ARBA" id="ARBA00023136"/>
    </source>
</evidence>
<protein>
    <recommendedName>
        <fullName evidence="10">Phospholipid/glycerol acyltransferase domain-containing protein</fullName>
    </recommendedName>
</protein>
<dbReference type="PANTHER" id="PTHR23063:SF60">
    <property type="entry name" value="LYSOPHOSPHATIDIC ACID:OLEOYL-COA ACYLTRANSFERASE 1"/>
    <property type="match status" value="1"/>
</dbReference>
<sequence>MAEKFSKWRATVQDPSTGVAPFLVPLPPNDVSLPPLVQAVTLPVAAVLGGVRTLLVILLLGAQFVLVEGVLQLFSFVPPLHFALSRAVNASIARLILIALGVLWIPVETVQLRKSGRSPPAIPFDPRKGDLILSNSSSYIDLLYLSFRYNAIVLLPVSSSNKVVGYRRASLLSAILAVGQLPQQSGKAESLDEAIKKAVGPVVIFPEATTSNNRAMLKLAEIAPATAGKSSAVRTFVLTFRYPPPTRLAPSLTYPIPTPSPITGLLSHVYTLTSRLSPYTLTIRRLHPSESPKLSSAPKKEEWDALAETLAGTARLKRVGGLGWVEKGAFLEFRRVKAR</sequence>
<dbReference type="GO" id="GO:0016746">
    <property type="term" value="F:acyltransferase activity"/>
    <property type="evidence" value="ECO:0007669"/>
    <property type="project" value="UniProtKB-KW"/>
</dbReference>
<evidence type="ECO:0000256" key="1">
    <source>
        <dbReference type="ARBA" id="ARBA00022679"/>
    </source>
</evidence>
<evidence type="ECO:0008006" key="10">
    <source>
        <dbReference type="Google" id="ProtNLM"/>
    </source>
</evidence>
<keyword evidence="5 7" id="KW-0472">Membrane</keyword>